<keyword evidence="3" id="KW-1185">Reference proteome</keyword>
<dbReference type="Proteomes" id="UP001596031">
    <property type="component" value="Unassembled WGS sequence"/>
</dbReference>
<accession>A0ABW0PLM7</accession>
<evidence type="ECO:0000256" key="1">
    <source>
        <dbReference type="SAM" id="SignalP"/>
    </source>
</evidence>
<sequence>MNSSGWKKVIGVAAGVAASVVVAGCASSQAPRSTAKYLGYSELVTQGPARLYAGSSLKERNGVASAALLQANRQSTYTLTTTVILAGGQQALIRRHLPAGGFDENFGRETEMEFSIQPCNQFGSENGLVVCTDRSAPPPVVISKRVLLQGGQKVTVQFPGNVTWIYQVLEQASPLI</sequence>
<organism evidence="2 3">
    <name type="scientific">Massilia jejuensis</name>
    <dbReference type="NCBI Taxonomy" id="648894"/>
    <lineage>
        <taxon>Bacteria</taxon>
        <taxon>Pseudomonadati</taxon>
        <taxon>Pseudomonadota</taxon>
        <taxon>Betaproteobacteria</taxon>
        <taxon>Burkholderiales</taxon>
        <taxon>Oxalobacteraceae</taxon>
        <taxon>Telluria group</taxon>
        <taxon>Massilia</taxon>
    </lineage>
</organism>
<comment type="caution">
    <text evidence="2">The sequence shown here is derived from an EMBL/GenBank/DDBJ whole genome shotgun (WGS) entry which is preliminary data.</text>
</comment>
<evidence type="ECO:0008006" key="4">
    <source>
        <dbReference type="Google" id="ProtNLM"/>
    </source>
</evidence>
<gene>
    <name evidence="2" type="ORF">ACFPOU_20795</name>
</gene>
<protein>
    <recommendedName>
        <fullName evidence="4">Lipoprotein</fullName>
    </recommendedName>
</protein>
<evidence type="ECO:0000313" key="3">
    <source>
        <dbReference type="Proteomes" id="UP001596031"/>
    </source>
</evidence>
<dbReference type="EMBL" id="JBHSMS010000073">
    <property type="protein sequence ID" value="MFC5513541.1"/>
    <property type="molecule type" value="Genomic_DNA"/>
</dbReference>
<name>A0ABW0PLM7_9BURK</name>
<feature type="chain" id="PRO_5045653437" description="Lipoprotein" evidence="1">
    <location>
        <begin position="24"/>
        <end position="176"/>
    </location>
</feature>
<reference evidence="3" key="1">
    <citation type="journal article" date="2019" name="Int. J. Syst. Evol. Microbiol.">
        <title>The Global Catalogue of Microorganisms (GCM) 10K type strain sequencing project: providing services to taxonomists for standard genome sequencing and annotation.</title>
        <authorList>
            <consortium name="The Broad Institute Genomics Platform"/>
            <consortium name="The Broad Institute Genome Sequencing Center for Infectious Disease"/>
            <person name="Wu L."/>
            <person name="Ma J."/>
        </authorList>
    </citation>
    <scope>NUCLEOTIDE SEQUENCE [LARGE SCALE GENOMIC DNA]</scope>
    <source>
        <strain evidence="3">CCUG 38813</strain>
    </source>
</reference>
<feature type="signal peptide" evidence="1">
    <location>
        <begin position="1"/>
        <end position="23"/>
    </location>
</feature>
<proteinExistence type="predicted"/>
<evidence type="ECO:0000313" key="2">
    <source>
        <dbReference type="EMBL" id="MFC5513541.1"/>
    </source>
</evidence>
<dbReference type="RefSeq" id="WP_379725909.1">
    <property type="nucleotide sequence ID" value="NZ_JBHSMS010000073.1"/>
</dbReference>
<dbReference type="PROSITE" id="PS51257">
    <property type="entry name" value="PROKAR_LIPOPROTEIN"/>
    <property type="match status" value="1"/>
</dbReference>
<keyword evidence="1" id="KW-0732">Signal</keyword>